<dbReference type="Gene3D" id="3.40.50.300">
    <property type="entry name" value="P-loop containing nucleotide triphosphate hydrolases"/>
    <property type="match status" value="1"/>
</dbReference>
<gene>
    <name evidence="2" type="primary">LOC113709065</name>
</gene>
<proteinExistence type="predicted"/>
<protein>
    <submittedName>
        <fullName evidence="2">Flavonol sulfotransferase-like</fullName>
    </submittedName>
</protein>
<sequence>MEIDLARDPSYRTSQLPLLATRMPYTSLPKSILKSGGGHIQVNRPSPWRRKWAVLASIKAGLFLKHEVLKKDELFYVKKMAEFMGKPFSKEEEIEGVPEKFIGMCFKNLSNLEERSYWGLEEFFERGYENDDRSNYRTKAAVYSLQASHFDSCSE</sequence>
<keyword evidence="1" id="KW-1185">Reference proteome</keyword>
<name>A0A6P6UAX0_COFAR</name>
<dbReference type="OrthoDB" id="205623at2759"/>
<dbReference type="InterPro" id="IPR027417">
    <property type="entry name" value="P-loop_NTPase"/>
</dbReference>
<accession>A0A6P6UAX0</accession>
<dbReference type="GeneID" id="113709065"/>
<reference evidence="1" key="1">
    <citation type="journal article" date="2025" name="Foods">
        <title>Unveiling the Microbial Signatures of Arabica Coffee Cherries: Insights into Ripeness Specific Diversity, Functional Traits, and Implications for Quality and Safety.</title>
        <authorList>
            <consortium name="RefSeq"/>
            <person name="Tenea G.N."/>
            <person name="Cifuentes V."/>
            <person name="Reyes P."/>
            <person name="Cevallos-Vallejos M."/>
        </authorList>
    </citation>
    <scope>NUCLEOTIDE SEQUENCE [LARGE SCALE GENOMIC DNA]</scope>
</reference>
<dbReference type="AlphaFoldDB" id="A0A6P6UAX0"/>
<organism evidence="1 2">
    <name type="scientific">Coffea arabica</name>
    <name type="common">Arabian coffee</name>
    <dbReference type="NCBI Taxonomy" id="13443"/>
    <lineage>
        <taxon>Eukaryota</taxon>
        <taxon>Viridiplantae</taxon>
        <taxon>Streptophyta</taxon>
        <taxon>Embryophyta</taxon>
        <taxon>Tracheophyta</taxon>
        <taxon>Spermatophyta</taxon>
        <taxon>Magnoliopsida</taxon>
        <taxon>eudicotyledons</taxon>
        <taxon>Gunneridae</taxon>
        <taxon>Pentapetalae</taxon>
        <taxon>asterids</taxon>
        <taxon>lamiids</taxon>
        <taxon>Gentianales</taxon>
        <taxon>Rubiaceae</taxon>
        <taxon>Ixoroideae</taxon>
        <taxon>Gardenieae complex</taxon>
        <taxon>Bertiereae - Coffeeae clade</taxon>
        <taxon>Coffeeae</taxon>
        <taxon>Coffea</taxon>
    </lineage>
</organism>
<evidence type="ECO:0000313" key="1">
    <source>
        <dbReference type="Proteomes" id="UP001652660"/>
    </source>
</evidence>
<evidence type="ECO:0000313" key="2">
    <source>
        <dbReference type="RefSeq" id="XP_027087614.1"/>
    </source>
</evidence>
<reference evidence="2" key="2">
    <citation type="submission" date="2025-08" db="UniProtKB">
        <authorList>
            <consortium name="RefSeq"/>
        </authorList>
    </citation>
    <scope>IDENTIFICATION</scope>
    <source>
        <tissue evidence="2">Leaves</tissue>
    </source>
</reference>
<dbReference type="Proteomes" id="UP001652660">
    <property type="component" value="Chromosome 9c"/>
</dbReference>
<dbReference type="RefSeq" id="XP_027087614.1">
    <property type="nucleotide sequence ID" value="XM_027231813.1"/>
</dbReference>